<evidence type="ECO:0000256" key="1">
    <source>
        <dbReference type="ARBA" id="ARBA00038283"/>
    </source>
</evidence>
<dbReference type="STRING" id="633697.EubceDRAFT1_0059"/>
<evidence type="ECO:0000313" key="5">
    <source>
        <dbReference type="Proteomes" id="UP000005753"/>
    </source>
</evidence>
<reference evidence="4 5" key="2">
    <citation type="submission" date="2012-02" db="EMBL/GenBank/DDBJ databases">
        <title>Improved High-Quality Draft sequence of Eubacterium cellulosolvens 6.</title>
        <authorList>
            <consortium name="US DOE Joint Genome Institute"/>
            <person name="Lucas S."/>
            <person name="Han J."/>
            <person name="Lapidus A."/>
            <person name="Cheng J.-F."/>
            <person name="Goodwin L."/>
            <person name="Pitluck S."/>
            <person name="Peters L."/>
            <person name="Mikhailova N."/>
            <person name="Gu W."/>
            <person name="Detter J.C."/>
            <person name="Han C."/>
            <person name="Tapia R."/>
            <person name="Land M."/>
            <person name="Hauser L."/>
            <person name="Kyrpides N."/>
            <person name="Ivanova N."/>
            <person name="Pagani I."/>
            <person name="Johnson E."/>
            <person name="Mukhopadhyay B."/>
            <person name="Anderson I."/>
            <person name="Woyke T."/>
        </authorList>
    </citation>
    <scope>NUCLEOTIDE SEQUENCE [LARGE SCALE GENOMIC DNA]</scope>
    <source>
        <strain evidence="4 5">6</strain>
    </source>
</reference>
<gene>
    <name evidence="4" type="ORF">EubceDRAFT1_0059</name>
</gene>
<name>I5AQ54_EUBC6</name>
<dbReference type="InterPro" id="IPR036390">
    <property type="entry name" value="WH_DNA-bd_sf"/>
</dbReference>
<sequence length="518" mass="59468">MTTKKNRETDVAVSFISDDNSVTYLEGEVIDKPNKKKNPNSNVMLKRSNRFMEAKYKSTLMEKKLLTLGLSKMTMREGKLIATMNTSEIRDALGYSGNSLYQKLKELSAQAIQHYMFIKKDDKNQEFEITGVVDKVVYKNGVLNIYFNDAVKKHTLEVEKKYTLVPRNTLLAMKSNNTFTLYDLLMTHFYMLSDDDVLTVYYGLNELKFSLGLVDIYDKKISAALNKGMDYDDIVEKYFTKTDKNGNKVCTIPYSDWTNFRRRIIEPARKELDNSDLVQFTFTFKPVTAGRGGKTVGVNFFMKKKKTVAPSKKALERESKVDNNTLSKLMAYADGHLTSAECVQLLAKAENDYDKVVYLFNYTMLDKKIVNKVGWMISALDGNWEIPANYREQLQAAATKKEPAESTAFTANFHQREYDFTELESQLLRSQMEEDPDEDMSEDMFMTTAAEIPLDTEEELSENPADHRAEDLQPENTESSRETTLESIDLNGLDIDFNELDPEIKKSILEQVLKKKKK</sequence>
<dbReference type="AlphaFoldDB" id="I5AQ54"/>
<dbReference type="InterPro" id="IPR036388">
    <property type="entry name" value="WH-like_DNA-bd_sf"/>
</dbReference>
<dbReference type="Proteomes" id="UP000005753">
    <property type="component" value="Chromosome"/>
</dbReference>
<dbReference type="SUPFAM" id="SSF46785">
    <property type="entry name" value="Winged helix' DNA-binding domain"/>
    <property type="match status" value="1"/>
</dbReference>
<evidence type="ECO:0000259" key="3">
    <source>
        <dbReference type="Pfam" id="PF01051"/>
    </source>
</evidence>
<dbReference type="OrthoDB" id="923329at2"/>
<reference evidence="4 5" key="1">
    <citation type="submission" date="2010-08" db="EMBL/GenBank/DDBJ databases">
        <authorList>
            <consortium name="US DOE Joint Genome Institute (JGI-PGF)"/>
            <person name="Lucas S."/>
            <person name="Copeland A."/>
            <person name="Lapidus A."/>
            <person name="Cheng J.-F."/>
            <person name="Bruce D."/>
            <person name="Goodwin L."/>
            <person name="Pitluck S."/>
            <person name="Land M.L."/>
            <person name="Hauser L."/>
            <person name="Chang Y.-J."/>
            <person name="Anderson I.J."/>
            <person name="Johnson E."/>
            <person name="Mulhopadhyay B."/>
            <person name="Kyrpides N."/>
            <person name="Woyke T.J."/>
        </authorList>
    </citation>
    <scope>NUCLEOTIDE SEQUENCE [LARGE SCALE GENOMIC DNA]</scope>
    <source>
        <strain evidence="4 5">6</strain>
    </source>
</reference>
<dbReference type="GO" id="GO:0003887">
    <property type="term" value="F:DNA-directed DNA polymerase activity"/>
    <property type="evidence" value="ECO:0007669"/>
    <property type="project" value="InterPro"/>
</dbReference>
<dbReference type="Gene3D" id="1.10.10.10">
    <property type="entry name" value="Winged helix-like DNA-binding domain superfamily/Winged helix DNA-binding domain"/>
    <property type="match status" value="2"/>
</dbReference>
<accession>I5AQ54</accession>
<feature type="region of interest" description="Disordered" evidence="2">
    <location>
        <begin position="457"/>
        <end position="490"/>
    </location>
</feature>
<dbReference type="Pfam" id="PF21205">
    <property type="entry name" value="Rep3_C"/>
    <property type="match status" value="1"/>
</dbReference>
<dbReference type="HOGENOM" id="CLU_525557_0_0_9"/>
<dbReference type="Pfam" id="PF01051">
    <property type="entry name" value="Rep3_N"/>
    <property type="match status" value="1"/>
</dbReference>
<dbReference type="EMBL" id="CM001487">
    <property type="protein sequence ID" value="EIM55927.1"/>
    <property type="molecule type" value="Genomic_DNA"/>
</dbReference>
<organism evidence="4 5">
    <name type="scientific">Eubacterium cellulosolvens (strain ATCC 43171 / JCM 9499 / 6)</name>
    <name type="common">Cillobacterium cellulosolvens</name>
    <dbReference type="NCBI Taxonomy" id="633697"/>
    <lineage>
        <taxon>Bacteria</taxon>
        <taxon>Bacillati</taxon>
        <taxon>Bacillota</taxon>
        <taxon>Clostridia</taxon>
        <taxon>Eubacteriales</taxon>
        <taxon>Eubacteriaceae</taxon>
        <taxon>Eubacterium</taxon>
    </lineage>
</organism>
<dbReference type="eggNOG" id="COG5527">
    <property type="taxonomic scope" value="Bacteria"/>
</dbReference>
<keyword evidence="5" id="KW-1185">Reference proteome</keyword>
<proteinExistence type="inferred from homology"/>
<protein>
    <submittedName>
        <fullName evidence="4">Initiator Replication protein</fullName>
    </submittedName>
</protein>
<evidence type="ECO:0000256" key="2">
    <source>
        <dbReference type="SAM" id="MobiDB-lite"/>
    </source>
</evidence>
<dbReference type="InterPro" id="IPR000525">
    <property type="entry name" value="Initiator_Rep_WH1"/>
</dbReference>
<feature type="domain" description="Initiator Rep protein WH1" evidence="3">
    <location>
        <begin position="45"/>
        <end position="186"/>
    </location>
</feature>
<comment type="similarity">
    <text evidence="1">Belongs to the initiator RepB protein family.</text>
</comment>
<evidence type="ECO:0000313" key="4">
    <source>
        <dbReference type="EMBL" id="EIM55927.1"/>
    </source>
</evidence>
<dbReference type="GO" id="GO:0006270">
    <property type="term" value="P:DNA replication initiation"/>
    <property type="evidence" value="ECO:0007669"/>
    <property type="project" value="InterPro"/>
</dbReference>